<evidence type="ECO:0000256" key="7">
    <source>
        <dbReference type="ARBA" id="ARBA00023002"/>
    </source>
</evidence>
<comment type="catalytic activity">
    <reaction evidence="1 11">
        <text>1,2-dihydroxy-5-(methylsulfanyl)pent-1-en-3-one + O2 = 4-methylsulfanyl-2-oxobutanoate + formate + 2 H(+)</text>
        <dbReference type="Rhea" id="RHEA:24504"/>
        <dbReference type="ChEBI" id="CHEBI:15378"/>
        <dbReference type="ChEBI" id="CHEBI:15379"/>
        <dbReference type="ChEBI" id="CHEBI:15740"/>
        <dbReference type="ChEBI" id="CHEBI:16723"/>
        <dbReference type="ChEBI" id="CHEBI:49252"/>
        <dbReference type="EC" id="1.13.11.54"/>
    </reaction>
</comment>
<keyword evidence="13" id="KW-1185">Reference proteome</keyword>
<dbReference type="Gene3D" id="2.60.120.10">
    <property type="entry name" value="Jelly Rolls"/>
    <property type="match status" value="1"/>
</dbReference>
<comment type="caution">
    <text evidence="12">The sequence shown here is derived from an EMBL/GenBank/DDBJ whole genome shotgun (WGS) entry which is preliminary data.</text>
</comment>
<evidence type="ECO:0000256" key="8">
    <source>
        <dbReference type="ARBA" id="ARBA00023004"/>
    </source>
</evidence>
<evidence type="ECO:0000256" key="6">
    <source>
        <dbReference type="ARBA" id="ARBA00022964"/>
    </source>
</evidence>
<evidence type="ECO:0000256" key="11">
    <source>
        <dbReference type="HAMAP-Rule" id="MF_03154"/>
    </source>
</evidence>
<dbReference type="PANTHER" id="PTHR23418">
    <property type="entry name" value="ACIREDUCTONE DIOXYGENASE"/>
    <property type="match status" value="1"/>
</dbReference>
<dbReference type="GO" id="GO:0005737">
    <property type="term" value="C:cytoplasm"/>
    <property type="evidence" value="ECO:0007669"/>
    <property type="project" value="UniProtKB-SubCell"/>
</dbReference>
<keyword evidence="7 11" id="KW-0560">Oxidoreductase</keyword>
<keyword evidence="3 11" id="KW-0533">Nickel</keyword>
<proteinExistence type="inferred from homology"/>
<evidence type="ECO:0000256" key="10">
    <source>
        <dbReference type="ARBA" id="ARBA00023242"/>
    </source>
</evidence>
<dbReference type="SUPFAM" id="SSF51182">
    <property type="entry name" value="RmlC-like cupins"/>
    <property type="match status" value="1"/>
</dbReference>
<evidence type="ECO:0000256" key="5">
    <source>
        <dbReference type="ARBA" id="ARBA00022723"/>
    </source>
</evidence>
<comment type="subcellular location">
    <subcellularLocation>
        <location evidence="11">Cytoplasm</location>
    </subcellularLocation>
    <subcellularLocation>
        <location evidence="11">Nucleus</location>
    </subcellularLocation>
</comment>
<feature type="binding site" evidence="11">
    <location>
        <position position="134"/>
    </location>
    <ligand>
        <name>Fe(2+)</name>
        <dbReference type="ChEBI" id="CHEBI:29033"/>
        <note>for iron-dependent acireductone dioxygenase activity</note>
    </ligand>
</feature>
<dbReference type="GO" id="GO:0016151">
    <property type="term" value="F:nickel cation binding"/>
    <property type="evidence" value="ECO:0007669"/>
    <property type="project" value="UniProtKB-UniRule"/>
</dbReference>
<dbReference type="GO" id="GO:0010308">
    <property type="term" value="F:acireductone dioxygenase (Ni2+-requiring) activity"/>
    <property type="evidence" value="ECO:0007669"/>
    <property type="project" value="UniProtKB-UniRule"/>
</dbReference>
<feature type="binding site" evidence="11">
    <location>
        <position position="95"/>
    </location>
    <ligand>
        <name>Fe(2+)</name>
        <dbReference type="ChEBI" id="CHEBI:29033"/>
        <note>for iron-dependent acireductone dioxygenase activity</note>
    </ligand>
</feature>
<dbReference type="InterPro" id="IPR011051">
    <property type="entry name" value="RmlC_Cupin_sf"/>
</dbReference>
<dbReference type="InterPro" id="IPR004313">
    <property type="entry name" value="ARD"/>
</dbReference>
<keyword evidence="4 11" id="KW-0028">Amino-acid biosynthesis</keyword>
<feature type="binding site" evidence="11">
    <location>
        <position position="89"/>
    </location>
    <ligand>
        <name>Fe(2+)</name>
        <dbReference type="ChEBI" id="CHEBI:29033"/>
        <note>for iron-dependent acireductone dioxygenase activity</note>
    </ligand>
</feature>
<evidence type="ECO:0000256" key="2">
    <source>
        <dbReference type="ARBA" id="ARBA00022490"/>
    </source>
</evidence>
<dbReference type="GO" id="GO:0005634">
    <property type="term" value="C:nucleus"/>
    <property type="evidence" value="ECO:0007669"/>
    <property type="project" value="UniProtKB-SubCell"/>
</dbReference>
<comment type="function">
    <text evidence="11">Catalyzes 2 different reactions between oxygen and the acireductone 1,2-dihydroxy-3-keto-5-methylthiopentene (DHK-MTPene) depending upon the metal bound in the active site. Fe-containing acireductone dioxygenase (Fe-ARD) produces formate and 2-keto-4-methylthiobutyrate (KMTB), the alpha-ketoacid precursor of methionine in the methionine recycle pathway. Ni-containing acireductone dioxygenase (Ni-ARD) produces methylthiopropionate, carbon monoxide and formate, and does not lie on the methionine recycle pathway.</text>
</comment>
<dbReference type="PANTHER" id="PTHR23418:SF0">
    <property type="entry name" value="ACIREDUCTONE DIOXYGENASE"/>
    <property type="match status" value="1"/>
</dbReference>
<dbReference type="GO" id="GO:0019509">
    <property type="term" value="P:L-methionine salvage from methylthioadenosine"/>
    <property type="evidence" value="ECO:0007669"/>
    <property type="project" value="UniProtKB-UniRule"/>
</dbReference>
<dbReference type="Pfam" id="PF03079">
    <property type="entry name" value="ARD"/>
    <property type="match status" value="1"/>
</dbReference>
<dbReference type="Proteomes" id="UP000827092">
    <property type="component" value="Unassembled WGS sequence"/>
</dbReference>
<keyword evidence="10 11" id="KW-0539">Nucleus</keyword>
<organism evidence="12 13">
    <name type="scientific">Oedothorax gibbosus</name>
    <dbReference type="NCBI Taxonomy" id="931172"/>
    <lineage>
        <taxon>Eukaryota</taxon>
        <taxon>Metazoa</taxon>
        <taxon>Ecdysozoa</taxon>
        <taxon>Arthropoda</taxon>
        <taxon>Chelicerata</taxon>
        <taxon>Arachnida</taxon>
        <taxon>Araneae</taxon>
        <taxon>Araneomorphae</taxon>
        <taxon>Entelegynae</taxon>
        <taxon>Araneoidea</taxon>
        <taxon>Linyphiidae</taxon>
        <taxon>Erigoninae</taxon>
        <taxon>Oedothorax</taxon>
    </lineage>
</organism>
<sequence>MVRVWHMDDSSENPQLEHHFNPPQYIPVEKLFYLARVEYWKIDVDNLENDILYKEIREKRGYKYEDELDVSRKTMLNYDAKMKSFYTEHFHEEEEIRLFLAGSAYFDVRDKDNKWIRILGEKGDLLVLPAGSYHRFTTDTNEYVKLKRLFCGNPVYKAIPRPAEDNPARIQYLNDLASAK</sequence>
<name>A0AAV6URF8_9ARAC</name>
<evidence type="ECO:0000256" key="1">
    <source>
        <dbReference type="ARBA" id="ARBA00000428"/>
    </source>
</evidence>
<dbReference type="EC" id="1.13.11.54" evidence="11"/>
<dbReference type="EC" id="1.13.11.53" evidence="11"/>
<comment type="similarity">
    <text evidence="11">Belongs to the acireductone dioxygenase (ARD) family.</text>
</comment>
<evidence type="ECO:0000256" key="9">
    <source>
        <dbReference type="ARBA" id="ARBA00023167"/>
    </source>
</evidence>
<feature type="binding site" evidence="11">
    <location>
        <position position="91"/>
    </location>
    <ligand>
        <name>Fe(2+)</name>
        <dbReference type="ChEBI" id="CHEBI:29033"/>
        <note>for iron-dependent acireductone dioxygenase activity</note>
    </ligand>
</feature>
<dbReference type="EMBL" id="JAFNEN010000309">
    <property type="protein sequence ID" value="KAG8186191.1"/>
    <property type="molecule type" value="Genomic_DNA"/>
</dbReference>
<protein>
    <recommendedName>
        <fullName evidence="11">Acireductone dioxygenase</fullName>
    </recommendedName>
    <alternativeName>
        <fullName evidence="11">Acireductone dioxygenase (Fe(2+)-requiring)</fullName>
        <shortName evidence="11">ARD'</shortName>
        <shortName evidence="11">Fe-ARD</shortName>
        <ecNumber evidence="11">1.13.11.54</ecNumber>
    </alternativeName>
    <alternativeName>
        <fullName evidence="11">Acireductone dioxygenase (Ni(2+)-requiring)</fullName>
        <shortName evidence="11">ARD</shortName>
        <shortName evidence="11">Ni-ARD</shortName>
        <ecNumber evidence="11">1.13.11.53</ecNumber>
    </alternativeName>
</protein>
<feature type="binding site" evidence="11">
    <location>
        <position position="95"/>
    </location>
    <ligand>
        <name>Ni(2+)</name>
        <dbReference type="ChEBI" id="CHEBI:49786"/>
        <note>for nickel-dependent acireductone dioxygenase activity</note>
    </ligand>
</feature>
<keyword evidence="6 11" id="KW-0223">Dioxygenase</keyword>
<dbReference type="InterPro" id="IPR014710">
    <property type="entry name" value="RmlC-like_jellyroll"/>
</dbReference>
<comment type="cofactor">
    <cofactor evidence="11">
        <name>Fe(2+)</name>
        <dbReference type="ChEBI" id="CHEBI:29033"/>
    </cofactor>
    <cofactor evidence="11">
        <name>Ni(2+)</name>
        <dbReference type="ChEBI" id="CHEBI:49786"/>
    </cofactor>
    <text evidence="11">Binds either 1 Fe or Ni cation per monomer. Iron-binding promotes an acireductone dioxygenase reaction producing 2-keto-4-methylthiobutyrate, while nickel-binding promotes an acireductone dioxygenase reaction producing 3-(methylsulfanyl)propanoate.</text>
</comment>
<comment type="pathway">
    <text evidence="11">Amino-acid biosynthesis; L-methionine biosynthesis via salvage pathway; L-methionine from S-methyl-5-thio-alpha-D-ribose 1-phosphate: step 5/6.</text>
</comment>
<comment type="catalytic activity">
    <reaction evidence="11">
        <text>1,2-dihydroxy-5-(methylsulfanyl)pent-1-en-3-one + O2 = 3-(methylsulfanyl)propanoate + CO + formate + 2 H(+)</text>
        <dbReference type="Rhea" id="RHEA:14161"/>
        <dbReference type="ChEBI" id="CHEBI:15378"/>
        <dbReference type="ChEBI" id="CHEBI:15379"/>
        <dbReference type="ChEBI" id="CHEBI:15740"/>
        <dbReference type="ChEBI" id="CHEBI:17245"/>
        <dbReference type="ChEBI" id="CHEBI:49016"/>
        <dbReference type="ChEBI" id="CHEBI:49252"/>
        <dbReference type="EC" id="1.13.11.53"/>
    </reaction>
</comment>
<keyword evidence="5 11" id="KW-0479">Metal-binding</keyword>
<keyword evidence="2 11" id="KW-0963">Cytoplasm</keyword>
<evidence type="ECO:0000313" key="13">
    <source>
        <dbReference type="Proteomes" id="UP000827092"/>
    </source>
</evidence>
<reference evidence="12 13" key="1">
    <citation type="journal article" date="2022" name="Nat. Ecol. Evol.">
        <title>A masculinizing supergene underlies an exaggerated male reproductive morph in a spider.</title>
        <authorList>
            <person name="Hendrickx F."/>
            <person name="De Corte Z."/>
            <person name="Sonet G."/>
            <person name="Van Belleghem S.M."/>
            <person name="Kostlbacher S."/>
            <person name="Vangestel C."/>
        </authorList>
    </citation>
    <scope>NUCLEOTIDE SEQUENCE [LARGE SCALE GENOMIC DNA]</scope>
    <source>
        <strain evidence="12">W744_W776</strain>
    </source>
</reference>
<dbReference type="GO" id="GO:0005506">
    <property type="term" value="F:iron ion binding"/>
    <property type="evidence" value="ECO:0007669"/>
    <property type="project" value="UniProtKB-UniRule"/>
</dbReference>
<accession>A0AAV6URF8</accession>
<feature type="binding site" evidence="11">
    <location>
        <position position="134"/>
    </location>
    <ligand>
        <name>Ni(2+)</name>
        <dbReference type="ChEBI" id="CHEBI:49786"/>
        <note>for nickel-dependent acireductone dioxygenase activity</note>
    </ligand>
</feature>
<dbReference type="AlphaFoldDB" id="A0AAV6URF8"/>
<keyword evidence="8 11" id="KW-0408">Iron</keyword>
<dbReference type="InterPro" id="IPR027496">
    <property type="entry name" value="ARD_euk"/>
</dbReference>
<dbReference type="CDD" id="cd02232">
    <property type="entry name" value="cupin_ARD"/>
    <property type="match status" value="1"/>
</dbReference>
<feature type="binding site" evidence="11">
    <location>
        <position position="91"/>
    </location>
    <ligand>
        <name>Ni(2+)</name>
        <dbReference type="ChEBI" id="CHEBI:49786"/>
        <note>for nickel-dependent acireductone dioxygenase activity</note>
    </ligand>
</feature>
<dbReference type="FunFam" id="2.60.120.10:FF:000099">
    <property type="entry name" value="1,2-dihydroxy-3-keto-5-methylthiopentene dioxygenase"/>
    <property type="match status" value="1"/>
</dbReference>
<evidence type="ECO:0000256" key="4">
    <source>
        <dbReference type="ARBA" id="ARBA00022605"/>
    </source>
</evidence>
<keyword evidence="9 11" id="KW-0486">Methionine biosynthesis</keyword>
<dbReference type="GO" id="GO:0010309">
    <property type="term" value="F:acireductone dioxygenase [iron(II)-requiring] activity"/>
    <property type="evidence" value="ECO:0007669"/>
    <property type="project" value="UniProtKB-UniRule"/>
</dbReference>
<evidence type="ECO:0000256" key="3">
    <source>
        <dbReference type="ARBA" id="ARBA00022596"/>
    </source>
</evidence>
<evidence type="ECO:0000313" key="12">
    <source>
        <dbReference type="EMBL" id="KAG8186191.1"/>
    </source>
</evidence>
<feature type="binding site" evidence="11">
    <location>
        <position position="89"/>
    </location>
    <ligand>
        <name>Ni(2+)</name>
        <dbReference type="ChEBI" id="CHEBI:49786"/>
        <note>for nickel-dependent acireductone dioxygenase activity</note>
    </ligand>
</feature>
<dbReference type="HAMAP" id="MF_03154">
    <property type="entry name" value="Salvage_MtnD_euk"/>
    <property type="match status" value="1"/>
</dbReference>
<gene>
    <name evidence="12" type="ORF">JTE90_008721</name>
</gene>